<dbReference type="GO" id="GO:0006508">
    <property type="term" value="P:proteolysis"/>
    <property type="evidence" value="ECO:0007669"/>
    <property type="project" value="UniProtKB-KW"/>
</dbReference>
<evidence type="ECO:0000256" key="9">
    <source>
        <dbReference type="SAM" id="SignalP"/>
    </source>
</evidence>
<dbReference type="InterPro" id="IPR022764">
    <property type="entry name" value="Peptidase_S54_rhomboid_dom"/>
</dbReference>
<evidence type="ECO:0000256" key="7">
    <source>
        <dbReference type="ARBA" id="ARBA00023136"/>
    </source>
</evidence>
<feature type="chain" id="PRO_5031158820" description="Peptidase S54 rhomboid domain-containing protein" evidence="9">
    <location>
        <begin position="22"/>
        <end position="256"/>
    </location>
</feature>
<keyword evidence="5" id="KW-0378">Hydrolase</keyword>
<sequence>MATIGFCSLIWFYLWNYNVSIEKFGYQYEKVVAGRQWWRSISASYAHQHPLHLIFNMASLWNSAVMEVTLGSVAYLKYTFLLVLLSMLTVTGMSYLAIRYFDRPRYRTVYSLGYSCVVFGWMMVQCEKLGGKMSYFGLMVPARLAPFLALGITQLIIPNASFIGHLSGIIVGEFIAQDFFFWFIDPVFFVVLGITCIGAGYSYMYGGSNEDESDGDGFLGFGTRTGWHRVQQDEEANENRTEMKVVNGVLVRQTAS</sequence>
<feature type="transmembrane region" description="Helical" evidence="8">
    <location>
        <begin position="179"/>
        <end position="204"/>
    </location>
</feature>
<dbReference type="InterPro" id="IPR035952">
    <property type="entry name" value="Rhomboid-like_sf"/>
</dbReference>
<dbReference type="EMBL" id="HBIV01013368">
    <property type="protein sequence ID" value="CAE0658258.1"/>
    <property type="molecule type" value="Transcribed_RNA"/>
</dbReference>
<evidence type="ECO:0000259" key="10">
    <source>
        <dbReference type="Pfam" id="PF01694"/>
    </source>
</evidence>
<dbReference type="AlphaFoldDB" id="A0A7S3YPZ1"/>
<evidence type="ECO:0000256" key="5">
    <source>
        <dbReference type="ARBA" id="ARBA00022801"/>
    </source>
</evidence>
<evidence type="ECO:0000256" key="4">
    <source>
        <dbReference type="ARBA" id="ARBA00022692"/>
    </source>
</evidence>
<name>A0A7S3YPZ1_9EUKA</name>
<keyword evidence="7 8" id="KW-0472">Membrane</keyword>
<keyword evidence="3" id="KW-0645">Protease</keyword>
<dbReference type="Pfam" id="PF01694">
    <property type="entry name" value="Rhomboid"/>
    <property type="match status" value="1"/>
</dbReference>
<dbReference type="GO" id="GO:0004252">
    <property type="term" value="F:serine-type endopeptidase activity"/>
    <property type="evidence" value="ECO:0007669"/>
    <property type="project" value="InterPro"/>
</dbReference>
<feature type="signal peptide" evidence="9">
    <location>
        <begin position="1"/>
        <end position="21"/>
    </location>
</feature>
<keyword evidence="6 8" id="KW-1133">Transmembrane helix</keyword>
<reference evidence="11" key="1">
    <citation type="submission" date="2021-01" db="EMBL/GenBank/DDBJ databases">
        <authorList>
            <person name="Corre E."/>
            <person name="Pelletier E."/>
            <person name="Niang G."/>
            <person name="Scheremetjew M."/>
            <person name="Finn R."/>
            <person name="Kale V."/>
            <person name="Holt S."/>
            <person name="Cochrane G."/>
            <person name="Meng A."/>
            <person name="Brown T."/>
            <person name="Cohen L."/>
        </authorList>
    </citation>
    <scope>NUCLEOTIDE SEQUENCE</scope>
    <source>
        <strain evidence="11">CCCM811</strain>
    </source>
</reference>
<evidence type="ECO:0000256" key="8">
    <source>
        <dbReference type="SAM" id="Phobius"/>
    </source>
</evidence>
<evidence type="ECO:0000256" key="1">
    <source>
        <dbReference type="ARBA" id="ARBA00004141"/>
    </source>
</evidence>
<gene>
    <name evidence="11" type="ORF">LGLO00237_LOCUS9830</name>
</gene>
<feature type="domain" description="Peptidase S54 rhomboid" evidence="10">
    <location>
        <begin position="35"/>
        <end position="175"/>
    </location>
</feature>
<dbReference type="PANTHER" id="PTHR43066">
    <property type="entry name" value="RHOMBOID-RELATED PROTEIN"/>
    <property type="match status" value="1"/>
</dbReference>
<evidence type="ECO:0000256" key="3">
    <source>
        <dbReference type="ARBA" id="ARBA00022670"/>
    </source>
</evidence>
<comment type="similarity">
    <text evidence="2">Belongs to the peptidase S54 family.</text>
</comment>
<feature type="transmembrane region" description="Helical" evidence="8">
    <location>
        <begin position="75"/>
        <end position="96"/>
    </location>
</feature>
<keyword evidence="9" id="KW-0732">Signal</keyword>
<evidence type="ECO:0000256" key="6">
    <source>
        <dbReference type="ARBA" id="ARBA00022989"/>
    </source>
</evidence>
<organism evidence="11">
    <name type="scientific">Lotharella globosa</name>
    <dbReference type="NCBI Taxonomy" id="91324"/>
    <lineage>
        <taxon>Eukaryota</taxon>
        <taxon>Sar</taxon>
        <taxon>Rhizaria</taxon>
        <taxon>Cercozoa</taxon>
        <taxon>Chlorarachniophyceae</taxon>
        <taxon>Lotharella</taxon>
    </lineage>
</organism>
<dbReference type="GO" id="GO:0016020">
    <property type="term" value="C:membrane"/>
    <property type="evidence" value="ECO:0007669"/>
    <property type="project" value="UniProtKB-SubCell"/>
</dbReference>
<protein>
    <recommendedName>
        <fullName evidence="10">Peptidase S54 rhomboid domain-containing protein</fullName>
    </recommendedName>
</protein>
<evidence type="ECO:0000313" key="11">
    <source>
        <dbReference type="EMBL" id="CAE0658258.1"/>
    </source>
</evidence>
<proteinExistence type="inferred from homology"/>
<dbReference type="SUPFAM" id="SSF144091">
    <property type="entry name" value="Rhomboid-like"/>
    <property type="match status" value="1"/>
</dbReference>
<keyword evidence="4 8" id="KW-0812">Transmembrane</keyword>
<dbReference type="PANTHER" id="PTHR43066:SF1">
    <property type="entry name" value="RHOMBOID PROTEIN 2"/>
    <property type="match status" value="1"/>
</dbReference>
<feature type="transmembrane region" description="Helical" evidence="8">
    <location>
        <begin position="144"/>
        <end position="167"/>
    </location>
</feature>
<evidence type="ECO:0000256" key="2">
    <source>
        <dbReference type="ARBA" id="ARBA00009045"/>
    </source>
</evidence>
<comment type="subcellular location">
    <subcellularLocation>
        <location evidence="1">Membrane</location>
        <topology evidence="1">Multi-pass membrane protein</topology>
    </subcellularLocation>
</comment>
<accession>A0A7S3YPZ1</accession>
<feature type="transmembrane region" description="Helical" evidence="8">
    <location>
        <begin position="108"/>
        <end position="124"/>
    </location>
</feature>
<dbReference type="Gene3D" id="1.20.1540.10">
    <property type="entry name" value="Rhomboid-like"/>
    <property type="match status" value="1"/>
</dbReference>